<organism evidence="2 3">
    <name type="scientific">Mucilaginibacter frigoritolerans</name>
    <dbReference type="NCBI Taxonomy" id="652788"/>
    <lineage>
        <taxon>Bacteria</taxon>
        <taxon>Pseudomonadati</taxon>
        <taxon>Bacteroidota</taxon>
        <taxon>Sphingobacteriia</taxon>
        <taxon>Sphingobacteriales</taxon>
        <taxon>Sphingobacteriaceae</taxon>
        <taxon>Mucilaginibacter</taxon>
    </lineage>
</organism>
<protein>
    <submittedName>
        <fullName evidence="2">Glycosyl transferase family 1</fullName>
    </submittedName>
</protein>
<feature type="domain" description="Glycosyl transferase family 1" evidence="1">
    <location>
        <begin position="179"/>
        <end position="308"/>
    </location>
</feature>
<accession>A0A562U052</accession>
<dbReference type="Proteomes" id="UP000317010">
    <property type="component" value="Unassembled WGS sequence"/>
</dbReference>
<dbReference type="Pfam" id="PF00534">
    <property type="entry name" value="Glycos_transf_1"/>
    <property type="match status" value="1"/>
</dbReference>
<sequence length="362" mass="40727">MEHMLETLVILTPGFPANEADTTCIPPQQLFVKALKEICPGLEIIVVSLHYPFTSSEYKWHGVKVIPIGGKDNGQFLRGITWIKTWRILTKLNNKYHPVGLLSFWMGECAFVGHYFAKSHRLKHYSWLLGQDAKKGNKYFKWIKPGAGSLIALSDFIAETVQRNYGLLPANIVPVGIDTTMFKKGHIKRDIDILGAGSLIPLKQYSILVEVVGFLKDHIPDIKAVLCGKGPEMETLKTMANSFNLTNNLSFVGELPHKEVIELMQRSKVFLHTSNYEGFGSVMAEALYAGAHVVSFCKPMAKNYRHHYVVKNRSEMKKESLAILQSPRPGHDPVLMFPIQKVAKNIISLFADEIDYSDVETL</sequence>
<dbReference type="AlphaFoldDB" id="A0A562U052"/>
<keyword evidence="3" id="KW-1185">Reference proteome</keyword>
<name>A0A562U052_9SPHI</name>
<dbReference type="EMBL" id="VLLI01000008">
    <property type="protein sequence ID" value="TWI98726.1"/>
    <property type="molecule type" value="Genomic_DNA"/>
</dbReference>
<keyword evidence="2" id="KW-0808">Transferase</keyword>
<dbReference type="PANTHER" id="PTHR12526">
    <property type="entry name" value="GLYCOSYLTRANSFERASE"/>
    <property type="match status" value="1"/>
</dbReference>
<gene>
    <name evidence="2" type="ORF">JN11_02914</name>
</gene>
<evidence type="ECO:0000259" key="1">
    <source>
        <dbReference type="Pfam" id="PF00534"/>
    </source>
</evidence>
<evidence type="ECO:0000313" key="2">
    <source>
        <dbReference type="EMBL" id="TWI98726.1"/>
    </source>
</evidence>
<evidence type="ECO:0000313" key="3">
    <source>
        <dbReference type="Proteomes" id="UP000317010"/>
    </source>
</evidence>
<dbReference type="GO" id="GO:0016757">
    <property type="term" value="F:glycosyltransferase activity"/>
    <property type="evidence" value="ECO:0007669"/>
    <property type="project" value="InterPro"/>
</dbReference>
<dbReference type="CDD" id="cd03801">
    <property type="entry name" value="GT4_PimA-like"/>
    <property type="match status" value="1"/>
</dbReference>
<reference evidence="2 3" key="1">
    <citation type="submission" date="2019-07" db="EMBL/GenBank/DDBJ databases">
        <title>Genomic Encyclopedia of Archaeal and Bacterial Type Strains, Phase II (KMG-II): from individual species to whole genera.</title>
        <authorList>
            <person name="Goeker M."/>
        </authorList>
    </citation>
    <scope>NUCLEOTIDE SEQUENCE [LARGE SCALE GENOMIC DNA]</scope>
    <source>
        <strain evidence="2 3">ATCC BAA-1854</strain>
    </source>
</reference>
<comment type="caution">
    <text evidence="2">The sequence shown here is derived from an EMBL/GenBank/DDBJ whole genome shotgun (WGS) entry which is preliminary data.</text>
</comment>
<dbReference type="OrthoDB" id="1116389at2"/>
<dbReference type="SUPFAM" id="SSF53756">
    <property type="entry name" value="UDP-Glycosyltransferase/glycogen phosphorylase"/>
    <property type="match status" value="1"/>
</dbReference>
<dbReference type="InterPro" id="IPR001296">
    <property type="entry name" value="Glyco_trans_1"/>
</dbReference>
<proteinExistence type="predicted"/>
<dbReference type="Gene3D" id="3.40.50.2000">
    <property type="entry name" value="Glycogen Phosphorylase B"/>
    <property type="match status" value="2"/>
</dbReference>